<proteinExistence type="predicted"/>
<dbReference type="Proteomes" id="UP001195903">
    <property type="component" value="Unassembled WGS sequence"/>
</dbReference>
<sequence>MISFVTNYDEATSCNYEVYGNCGLNPTISLLGDNAIARNLVSELTVVSRDVFAMSHGDDNKLCDQQGNDTFTEEILASLSASESFNIFAYACNTSRVLGEVAARNNIKWFGFVEPINPPETDSSLLNVYVDIFSFIFENFPNVSCDNSALNFLDNLKLLCAHKSEHIDGITLSNGGPPTLSAYISVKQMWEKQKIWLPGYGSVVHPGAPAPILW</sequence>
<gene>
    <name evidence="1" type="ORF">KJI95_02630</name>
</gene>
<reference evidence="1 2" key="1">
    <citation type="submission" date="2021-05" db="EMBL/GenBank/DDBJ databases">
        <title>Shewanella sp. JM162201.</title>
        <authorList>
            <person name="Xu S."/>
            <person name="Li A."/>
        </authorList>
    </citation>
    <scope>NUCLEOTIDE SEQUENCE [LARGE SCALE GENOMIC DNA]</scope>
    <source>
        <strain evidence="1 2">JM162201</strain>
    </source>
</reference>
<evidence type="ECO:0000313" key="2">
    <source>
        <dbReference type="Proteomes" id="UP001195903"/>
    </source>
</evidence>
<keyword evidence="2" id="KW-1185">Reference proteome</keyword>
<name>A0ABS5V1D7_9GAMM</name>
<evidence type="ECO:0008006" key="3">
    <source>
        <dbReference type="Google" id="ProtNLM"/>
    </source>
</evidence>
<protein>
    <recommendedName>
        <fullName evidence="3">Receptor ligand binding region domain-containing protein</fullName>
    </recommendedName>
</protein>
<dbReference type="RefSeq" id="WP_214505605.1">
    <property type="nucleotide sequence ID" value="NZ_JAHEPS010000001.1"/>
</dbReference>
<accession>A0ABS5V1D7</accession>
<comment type="caution">
    <text evidence="1">The sequence shown here is derived from an EMBL/GenBank/DDBJ whole genome shotgun (WGS) entry which is preliminary data.</text>
</comment>
<evidence type="ECO:0000313" key="1">
    <source>
        <dbReference type="EMBL" id="MBT1443419.1"/>
    </source>
</evidence>
<dbReference type="EMBL" id="JAHEPS010000001">
    <property type="protein sequence ID" value="MBT1443419.1"/>
    <property type="molecule type" value="Genomic_DNA"/>
</dbReference>
<organism evidence="1 2">
    <name type="scientific">Shewanella jiangmenensis</name>
    <dbReference type="NCBI Taxonomy" id="2837387"/>
    <lineage>
        <taxon>Bacteria</taxon>
        <taxon>Pseudomonadati</taxon>
        <taxon>Pseudomonadota</taxon>
        <taxon>Gammaproteobacteria</taxon>
        <taxon>Alteromonadales</taxon>
        <taxon>Shewanellaceae</taxon>
        <taxon>Shewanella</taxon>
    </lineage>
</organism>